<evidence type="ECO:0000313" key="2">
    <source>
        <dbReference type="EMBL" id="CAL4183872.1"/>
    </source>
</evidence>
<dbReference type="GO" id="GO:0005739">
    <property type="term" value="C:mitochondrion"/>
    <property type="evidence" value="ECO:0007669"/>
    <property type="project" value="TreeGrafter"/>
</dbReference>
<dbReference type="SMART" id="SM00450">
    <property type="entry name" value="RHOD"/>
    <property type="match status" value="1"/>
</dbReference>
<sequence>IKVHLQITDIEYAELQKKLDAGEITLIDVRNPGELIRDGRIPYAKNVVLMSLGGTMMLSPEEYEARLGFKKPELDSPIAVMCLAGIRSLTAQCALKGIGYTNIRKYKGSFEDWVNQGGLVEYTKEK</sequence>
<organism evidence="2 3">
    <name type="scientific">Meganyctiphanes norvegica</name>
    <name type="common">Northern krill</name>
    <name type="synonym">Thysanopoda norvegica</name>
    <dbReference type="NCBI Taxonomy" id="48144"/>
    <lineage>
        <taxon>Eukaryota</taxon>
        <taxon>Metazoa</taxon>
        <taxon>Ecdysozoa</taxon>
        <taxon>Arthropoda</taxon>
        <taxon>Crustacea</taxon>
        <taxon>Multicrustacea</taxon>
        <taxon>Malacostraca</taxon>
        <taxon>Eumalacostraca</taxon>
        <taxon>Eucarida</taxon>
        <taxon>Euphausiacea</taxon>
        <taxon>Euphausiidae</taxon>
        <taxon>Meganyctiphanes</taxon>
    </lineage>
</organism>
<dbReference type="InterPro" id="IPR036873">
    <property type="entry name" value="Rhodanese-like_dom_sf"/>
</dbReference>
<dbReference type="EMBL" id="CAXKWB010061078">
    <property type="protein sequence ID" value="CAL4183872.1"/>
    <property type="molecule type" value="Genomic_DNA"/>
</dbReference>
<comment type="caution">
    <text evidence="2">The sequence shown here is derived from an EMBL/GenBank/DDBJ whole genome shotgun (WGS) entry which is preliminary data.</text>
</comment>
<dbReference type="PROSITE" id="PS50206">
    <property type="entry name" value="RHODANESE_3"/>
    <property type="match status" value="1"/>
</dbReference>
<gene>
    <name evidence="2" type="ORF">MNOR_LOCUS35738</name>
</gene>
<dbReference type="SUPFAM" id="SSF52821">
    <property type="entry name" value="Rhodanese/Cell cycle control phosphatase"/>
    <property type="match status" value="1"/>
</dbReference>
<keyword evidence="3" id="KW-1185">Reference proteome</keyword>
<dbReference type="Proteomes" id="UP001497623">
    <property type="component" value="Unassembled WGS sequence"/>
</dbReference>
<dbReference type="PANTHER" id="PTHR44086">
    <property type="entry name" value="THIOSULFATE SULFURTRANSFERASE RDL2, MITOCHONDRIAL-RELATED"/>
    <property type="match status" value="1"/>
</dbReference>
<feature type="domain" description="Rhodanese" evidence="1">
    <location>
        <begin position="20"/>
        <end position="122"/>
    </location>
</feature>
<dbReference type="Pfam" id="PF00581">
    <property type="entry name" value="Rhodanese"/>
    <property type="match status" value="1"/>
</dbReference>
<reference evidence="2 3" key="1">
    <citation type="submission" date="2024-05" db="EMBL/GenBank/DDBJ databases">
        <authorList>
            <person name="Wallberg A."/>
        </authorList>
    </citation>
    <scope>NUCLEOTIDE SEQUENCE [LARGE SCALE GENOMIC DNA]</scope>
</reference>
<dbReference type="GO" id="GO:0004792">
    <property type="term" value="F:thiosulfate-cyanide sulfurtransferase activity"/>
    <property type="evidence" value="ECO:0007669"/>
    <property type="project" value="TreeGrafter"/>
</dbReference>
<proteinExistence type="predicted"/>
<dbReference type="InterPro" id="IPR001763">
    <property type="entry name" value="Rhodanese-like_dom"/>
</dbReference>
<feature type="non-terminal residue" evidence="2">
    <location>
        <position position="1"/>
    </location>
</feature>
<dbReference type="PANTHER" id="PTHR44086:SF10">
    <property type="entry name" value="THIOSULFATE SULFURTRANSFERASE_RHODANESE-LIKE DOMAIN-CONTAINING PROTEIN 3"/>
    <property type="match status" value="1"/>
</dbReference>
<dbReference type="Gene3D" id="3.40.250.10">
    <property type="entry name" value="Rhodanese-like domain"/>
    <property type="match status" value="1"/>
</dbReference>
<dbReference type="AlphaFoldDB" id="A0AAV2SEJ8"/>
<protein>
    <recommendedName>
        <fullName evidence="1">Rhodanese domain-containing protein</fullName>
    </recommendedName>
</protein>
<evidence type="ECO:0000259" key="1">
    <source>
        <dbReference type="PROSITE" id="PS50206"/>
    </source>
</evidence>
<evidence type="ECO:0000313" key="3">
    <source>
        <dbReference type="Proteomes" id="UP001497623"/>
    </source>
</evidence>
<accession>A0AAV2SEJ8</accession>
<name>A0AAV2SEJ8_MEGNR</name>